<evidence type="ECO:0000313" key="3">
    <source>
        <dbReference type="Proteomes" id="UP000235050"/>
    </source>
</evidence>
<dbReference type="InterPro" id="IPR029055">
    <property type="entry name" value="Ntn_hydrolases_N"/>
</dbReference>
<feature type="non-terminal residue" evidence="2">
    <location>
        <position position="202"/>
    </location>
</feature>
<dbReference type="Pfam" id="PF13230">
    <property type="entry name" value="GATase_4"/>
    <property type="match status" value="1"/>
</dbReference>
<name>A0A2N5J710_9BIFI</name>
<dbReference type="Gene3D" id="3.60.20.10">
    <property type="entry name" value="Glutamine Phosphoribosylpyrophosphate, subunit 1, domain 1"/>
    <property type="match status" value="1"/>
</dbReference>
<dbReference type="Proteomes" id="UP000235050">
    <property type="component" value="Unassembled WGS sequence"/>
</dbReference>
<organism evidence="2 3">
    <name type="scientific">Bifidobacterium margollesii</name>
    <dbReference type="NCBI Taxonomy" id="2020964"/>
    <lineage>
        <taxon>Bacteria</taxon>
        <taxon>Bacillati</taxon>
        <taxon>Actinomycetota</taxon>
        <taxon>Actinomycetes</taxon>
        <taxon>Bifidobacteriales</taxon>
        <taxon>Bifidobacteriaceae</taxon>
        <taxon>Bifidobacterium</taxon>
    </lineage>
</organism>
<dbReference type="OrthoDB" id="1094040at2"/>
<keyword evidence="1 2" id="KW-0315">Glutamine amidotransferase</keyword>
<comment type="caution">
    <text evidence="2">The sequence shown here is derived from an EMBL/GenBank/DDBJ whole genome shotgun (WGS) entry which is preliminary data.</text>
</comment>
<protein>
    <submittedName>
        <fullName evidence="2">Glutamine amidotransferase</fullName>
    </submittedName>
</protein>
<dbReference type="EMBL" id="NMWU01000051">
    <property type="protein sequence ID" value="PLS29999.1"/>
    <property type="molecule type" value="Genomic_DNA"/>
</dbReference>
<sequence>MCVIATIKPGTMPTSTELAQMSDANPNGAGIAWWDGQHLHRYRNPDNHQTLAYIHHHWQAVENAPALIHFRLATHGSVCEANTHPFAYQLPDGETGYIAHNGIARRHTHGPHANDSRNAIEAWQNGQDPLTDGTQGAFAKIDHTGHLTWIAGGIELRDGITVSNLNWQWAETDPWDTLDTAWQDGWEEGYQQATQDLETGVI</sequence>
<proteinExistence type="predicted"/>
<dbReference type="SUPFAM" id="SSF56235">
    <property type="entry name" value="N-terminal nucleophile aminohydrolases (Ntn hydrolases)"/>
    <property type="match status" value="1"/>
</dbReference>
<gene>
    <name evidence="2" type="ORF">Uis1B_2181</name>
</gene>
<reference evidence="2 3" key="1">
    <citation type="submission" date="2017-07" db="EMBL/GenBank/DDBJ databases">
        <title>Bifidobacterium novel species.</title>
        <authorList>
            <person name="Lugli G.A."/>
            <person name="Milani C."/>
            <person name="Duranti S."/>
            <person name="Mangifesta M."/>
        </authorList>
    </citation>
    <scope>NUCLEOTIDE SEQUENCE [LARGE SCALE GENOMIC DNA]</scope>
    <source>
        <strain evidence="3">Uis1B</strain>
    </source>
</reference>
<dbReference type="InterPro" id="IPR026869">
    <property type="entry name" value="EgtC-like"/>
</dbReference>
<dbReference type="RefSeq" id="WP_101618325.1">
    <property type="nucleotide sequence ID" value="NZ_NMWU01000051.1"/>
</dbReference>
<accession>A0A2N5J710</accession>
<dbReference type="GO" id="GO:0016740">
    <property type="term" value="F:transferase activity"/>
    <property type="evidence" value="ECO:0007669"/>
    <property type="project" value="UniProtKB-KW"/>
</dbReference>
<evidence type="ECO:0000256" key="1">
    <source>
        <dbReference type="ARBA" id="ARBA00022962"/>
    </source>
</evidence>
<keyword evidence="2" id="KW-0808">Transferase</keyword>
<dbReference type="AlphaFoldDB" id="A0A2N5J710"/>
<evidence type="ECO:0000313" key="2">
    <source>
        <dbReference type="EMBL" id="PLS29999.1"/>
    </source>
</evidence>
<keyword evidence="3" id="KW-1185">Reference proteome</keyword>